<evidence type="ECO:0000313" key="3">
    <source>
        <dbReference type="Proteomes" id="UP001202248"/>
    </source>
</evidence>
<evidence type="ECO:0008006" key="4">
    <source>
        <dbReference type="Google" id="ProtNLM"/>
    </source>
</evidence>
<evidence type="ECO:0000256" key="1">
    <source>
        <dbReference type="SAM" id="Phobius"/>
    </source>
</evidence>
<organism evidence="2 3">
    <name type="scientific">Niabella ginsengisoli</name>
    <dbReference type="NCBI Taxonomy" id="522298"/>
    <lineage>
        <taxon>Bacteria</taxon>
        <taxon>Pseudomonadati</taxon>
        <taxon>Bacteroidota</taxon>
        <taxon>Chitinophagia</taxon>
        <taxon>Chitinophagales</taxon>
        <taxon>Chitinophagaceae</taxon>
        <taxon>Niabella</taxon>
    </lineage>
</organism>
<protein>
    <recommendedName>
        <fullName evidence="4">Transmembrane protein</fullName>
    </recommendedName>
</protein>
<sequence>MMNDEDKIIFRMKMRIKDKRSVFVLAFEKVNAWMEKHQRRLAAHLNQKCAALSTKQLTMGLILFCLVFGATVVFTIWHSLKGFSESSKIGSISISKHISKKDSSRSPKWKALQFGYLQRIQLQIDSLQQTREGQRVWDSIKIFRPGLLDSLRQLEKMYQLNTTESKKAN</sequence>
<keyword evidence="1" id="KW-0812">Transmembrane</keyword>
<dbReference type="EMBL" id="JAKWBL010000001">
    <property type="protein sequence ID" value="MCH5597930.1"/>
    <property type="molecule type" value="Genomic_DNA"/>
</dbReference>
<keyword evidence="3" id="KW-1185">Reference proteome</keyword>
<accession>A0ABS9SHW8</accession>
<keyword evidence="1" id="KW-0472">Membrane</keyword>
<comment type="caution">
    <text evidence="2">The sequence shown here is derived from an EMBL/GenBank/DDBJ whole genome shotgun (WGS) entry which is preliminary data.</text>
</comment>
<dbReference type="RefSeq" id="WP_240827282.1">
    <property type="nucleotide sequence ID" value="NZ_JAKWBL010000001.1"/>
</dbReference>
<reference evidence="2 3" key="1">
    <citation type="submission" date="2022-02" db="EMBL/GenBank/DDBJ databases">
        <authorList>
            <person name="Min J."/>
        </authorList>
    </citation>
    <scope>NUCLEOTIDE SEQUENCE [LARGE SCALE GENOMIC DNA]</scope>
    <source>
        <strain evidence="2 3">GR10-1</strain>
    </source>
</reference>
<gene>
    <name evidence="2" type="ORF">MKP09_08455</name>
</gene>
<feature type="transmembrane region" description="Helical" evidence="1">
    <location>
        <begin position="56"/>
        <end position="77"/>
    </location>
</feature>
<name>A0ABS9SHW8_9BACT</name>
<dbReference type="Proteomes" id="UP001202248">
    <property type="component" value="Unassembled WGS sequence"/>
</dbReference>
<proteinExistence type="predicted"/>
<evidence type="ECO:0000313" key="2">
    <source>
        <dbReference type="EMBL" id="MCH5597930.1"/>
    </source>
</evidence>
<keyword evidence="1" id="KW-1133">Transmembrane helix</keyword>